<feature type="domain" description="F-box" evidence="1">
    <location>
        <begin position="4"/>
        <end position="50"/>
    </location>
</feature>
<dbReference type="STRING" id="31234.E3N3K8"/>
<dbReference type="KEGG" id="crq:GCK72_003126"/>
<dbReference type="InterPro" id="IPR001810">
    <property type="entry name" value="F-box_dom"/>
</dbReference>
<name>E3N3K8_CAERE</name>
<organism evidence="3">
    <name type="scientific">Caenorhabditis remanei</name>
    <name type="common">Caenorhabditis vulgaris</name>
    <dbReference type="NCBI Taxonomy" id="31234"/>
    <lineage>
        <taxon>Eukaryota</taxon>
        <taxon>Metazoa</taxon>
        <taxon>Ecdysozoa</taxon>
        <taxon>Nematoda</taxon>
        <taxon>Chromadorea</taxon>
        <taxon>Rhabditida</taxon>
        <taxon>Rhabditina</taxon>
        <taxon>Rhabditomorpha</taxon>
        <taxon>Rhabditoidea</taxon>
        <taxon>Rhabditidae</taxon>
        <taxon>Peloderinae</taxon>
        <taxon>Caenorhabditis</taxon>
    </lineage>
</organism>
<dbReference type="InterPro" id="IPR012885">
    <property type="entry name" value="F-box_Sdz-33"/>
</dbReference>
<reference evidence="2" key="1">
    <citation type="submission" date="2007-07" db="EMBL/GenBank/DDBJ databases">
        <title>PCAP assembly of the Caenorhabditis remanei genome.</title>
        <authorList>
            <consortium name="The Caenorhabditis remanei Sequencing Consortium"/>
            <person name="Wilson R.K."/>
        </authorList>
    </citation>
    <scope>NUCLEOTIDE SEQUENCE [LARGE SCALE GENOMIC DNA]</scope>
    <source>
        <strain evidence="2">PB4641</strain>
    </source>
</reference>
<dbReference type="HOGENOM" id="CLU_028840_6_0_1"/>
<dbReference type="RefSeq" id="XP_003097097.2">
    <property type="nucleotide sequence ID" value="XM_003097049.2"/>
</dbReference>
<dbReference type="eggNOG" id="ENOG502RT6G">
    <property type="taxonomic scope" value="Eukaryota"/>
</dbReference>
<accession>E3N3K8</accession>
<dbReference type="PANTHER" id="PTHR21503:SF52">
    <property type="entry name" value="F-BOX DOMAIN-CONTAINING PROTEIN"/>
    <property type="match status" value="1"/>
</dbReference>
<sequence length="306" mass="35062">MSSSFPLLRLPGLVLFDVFKSLRIGEKIKLSLCSKKTSTQINNAQFYSQKVIVDLDMLSHKIRVCSKNNQDIFEIFTYQDSGKILNNTHQLPIECCTTGIKTFWKNDQEGFLSVIQHLLKIFRCKISISDNYDSDLYQPTISMLFDRQVEFKKLTICLDGSEDGKLLWNQISSNFELVEYLTIVSLSNPGFNPVFTSWPRNISFISSEWVTLESLLACTCTTIKLDWSDFGNKDLDEILKKWKTGGFSNLKRLVISSQNIKNNGELILGMNLMELNGKIIQADDVLKKSTIRIDSHIQTTLYMHIK</sequence>
<keyword evidence="3" id="KW-1185">Reference proteome</keyword>
<dbReference type="AlphaFoldDB" id="E3N3K8"/>
<dbReference type="PROSITE" id="PS50181">
    <property type="entry name" value="FBOX"/>
    <property type="match status" value="1"/>
</dbReference>
<proteinExistence type="predicted"/>
<dbReference type="PANTHER" id="PTHR21503">
    <property type="entry name" value="F-BOX-CONTAINING HYPOTHETICAL PROTEIN C.ELEGANS"/>
    <property type="match status" value="1"/>
</dbReference>
<dbReference type="CTD" id="9806720"/>
<protein>
    <recommendedName>
        <fullName evidence="1">F-box domain-containing protein</fullName>
    </recommendedName>
</protein>
<dbReference type="InParanoid" id="E3N3K8"/>
<dbReference type="EMBL" id="DS268519">
    <property type="protein sequence ID" value="EFO85088.1"/>
    <property type="molecule type" value="Genomic_DNA"/>
</dbReference>
<dbReference type="Proteomes" id="UP000008281">
    <property type="component" value="Unassembled WGS sequence"/>
</dbReference>
<evidence type="ECO:0000259" key="1">
    <source>
        <dbReference type="PROSITE" id="PS50181"/>
    </source>
</evidence>
<evidence type="ECO:0000313" key="3">
    <source>
        <dbReference type="Proteomes" id="UP000008281"/>
    </source>
</evidence>
<dbReference type="Pfam" id="PF07735">
    <property type="entry name" value="FBA_2"/>
    <property type="match status" value="1"/>
</dbReference>
<gene>
    <name evidence="2" type="ORF">CRE_22056</name>
</gene>
<dbReference type="GeneID" id="9806720"/>
<evidence type="ECO:0000313" key="2">
    <source>
        <dbReference type="EMBL" id="EFO85088.1"/>
    </source>
</evidence>